<evidence type="ECO:0000256" key="4">
    <source>
        <dbReference type="ARBA" id="ARBA00022605"/>
    </source>
</evidence>
<evidence type="ECO:0000256" key="9">
    <source>
        <dbReference type="ARBA" id="ARBA00029440"/>
    </source>
</evidence>
<dbReference type="GO" id="GO:0046872">
    <property type="term" value="F:metal ion binding"/>
    <property type="evidence" value="ECO:0007669"/>
    <property type="project" value="UniProtKB-KW"/>
</dbReference>
<evidence type="ECO:0000256" key="2">
    <source>
        <dbReference type="ARBA" id="ARBA00006239"/>
    </source>
</evidence>
<dbReference type="Pfam" id="PF22626">
    <property type="entry name" value="LysX_preATP_grasp"/>
    <property type="match status" value="1"/>
</dbReference>
<dbReference type="AlphaFoldDB" id="T0ZZ62"/>
<comment type="cofactor">
    <cofactor evidence="1">
        <name>Mg(2+)</name>
        <dbReference type="ChEBI" id="CHEBI:18420"/>
    </cofactor>
</comment>
<feature type="domain" description="ATP-grasp" evidence="10">
    <location>
        <begin position="95"/>
        <end position="278"/>
    </location>
</feature>
<evidence type="ECO:0000256" key="5">
    <source>
        <dbReference type="ARBA" id="ARBA00022723"/>
    </source>
</evidence>
<comment type="pathway">
    <text evidence="9">Amino-acid biosynthesis.</text>
</comment>
<keyword evidence="8" id="KW-0460">Magnesium</keyword>
<keyword evidence="7" id="KW-0067">ATP-binding</keyword>
<name>T0ZZ62_9ZZZZ</name>
<protein>
    <submittedName>
        <fullName evidence="11">Lysine biosynthesis enzyme LysX</fullName>
    </submittedName>
</protein>
<dbReference type="FunFam" id="3.30.470.20:FF:000058">
    <property type="entry name" value="Alpha-aminoadipate--LysW ligase LysX protein"/>
    <property type="match status" value="1"/>
</dbReference>
<dbReference type="Pfam" id="PF08443">
    <property type="entry name" value="RimK"/>
    <property type="match status" value="1"/>
</dbReference>
<dbReference type="EMBL" id="AUZY01007419">
    <property type="protein sequence ID" value="EQD49897.1"/>
    <property type="molecule type" value="Genomic_DNA"/>
</dbReference>
<keyword evidence="4" id="KW-0028">Amino-acid biosynthesis</keyword>
<evidence type="ECO:0000256" key="8">
    <source>
        <dbReference type="ARBA" id="ARBA00022842"/>
    </source>
</evidence>
<accession>T0ZZ62</accession>
<sequence>MSDGFSLGIFYTIIRPEEKALLAAAEARAIPVERIDDGETTFGLDRPAHLPTVVLNRSVSHTRSLYATRCFAHYGVPTVNAPEVVELAGDKILSSLRFAERGIPTPRTVIALSPEAAMRAIEQIGYPAVLKPAVGSWGRLMAKVDDAEEAEQILEHKAALTSPLHSVIYVQEYVPKPDRDLRVFVVGDEVVAAMYRRSADWRTNAARGATTEPAPITDELRELALRAAAAVGGGVLAVDLMESPTGLTVHEVNPTPEFKALTAATGADVAGKVIEYAVAVGRR</sequence>
<evidence type="ECO:0000256" key="6">
    <source>
        <dbReference type="ARBA" id="ARBA00022741"/>
    </source>
</evidence>
<organism evidence="11">
    <name type="scientific">mine drainage metagenome</name>
    <dbReference type="NCBI Taxonomy" id="410659"/>
    <lineage>
        <taxon>unclassified sequences</taxon>
        <taxon>metagenomes</taxon>
        <taxon>ecological metagenomes</taxon>
    </lineage>
</organism>
<reference evidence="11" key="1">
    <citation type="submission" date="2013-08" db="EMBL/GenBank/DDBJ databases">
        <authorList>
            <person name="Mendez C."/>
            <person name="Richter M."/>
            <person name="Ferrer M."/>
            <person name="Sanchez J."/>
        </authorList>
    </citation>
    <scope>NUCLEOTIDE SEQUENCE</scope>
</reference>
<dbReference type="GO" id="GO:0009085">
    <property type="term" value="P:lysine biosynthetic process"/>
    <property type="evidence" value="ECO:0007669"/>
    <property type="project" value="InterPro"/>
</dbReference>
<dbReference type="InterPro" id="IPR013815">
    <property type="entry name" value="ATP_grasp_subdomain_1"/>
</dbReference>
<dbReference type="Gene3D" id="3.30.1490.20">
    <property type="entry name" value="ATP-grasp fold, A domain"/>
    <property type="match status" value="1"/>
</dbReference>
<evidence type="ECO:0000256" key="7">
    <source>
        <dbReference type="ARBA" id="ARBA00022840"/>
    </source>
</evidence>
<dbReference type="InterPro" id="IPR013651">
    <property type="entry name" value="ATP-grasp_RimK-type"/>
</dbReference>
<keyword evidence="3" id="KW-0436">Ligase</keyword>
<dbReference type="InterPro" id="IPR004666">
    <property type="entry name" value="Rp_bS6_RimK/Lys_biosynth_LsyX"/>
</dbReference>
<reference evidence="11" key="2">
    <citation type="journal article" date="2014" name="ISME J.">
        <title>Microbial stratification in low pH oxic and suboxic macroscopic growths along an acid mine drainage.</title>
        <authorList>
            <person name="Mendez-Garcia C."/>
            <person name="Mesa V."/>
            <person name="Sprenger R.R."/>
            <person name="Richter M."/>
            <person name="Diez M.S."/>
            <person name="Solano J."/>
            <person name="Bargiela R."/>
            <person name="Golyshina O.V."/>
            <person name="Manteca A."/>
            <person name="Ramos J.L."/>
            <person name="Gallego J.R."/>
            <person name="Llorente I."/>
            <person name="Martins Dos Santos V.A."/>
            <person name="Jensen O.N."/>
            <person name="Pelaez A.I."/>
            <person name="Sanchez J."/>
            <person name="Ferrer M."/>
        </authorList>
    </citation>
    <scope>NUCLEOTIDE SEQUENCE</scope>
</reference>
<dbReference type="Gene3D" id="3.30.470.20">
    <property type="entry name" value="ATP-grasp fold, B domain"/>
    <property type="match status" value="1"/>
</dbReference>
<keyword evidence="6" id="KW-0547">Nucleotide-binding</keyword>
<dbReference type="PANTHER" id="PTHR21621:SF2">
    <property type="entry name" value="COENZYME GAMMA-F420-2:ALPHA-L-GLUTAMATE LIGASE"/>
    <property type="match status" value="1"/>
</dbReference>
<evidence type="ECO:0000313" key="11">
    <source>
        <dbReference type="EMBL" id="EQD49897.1"/>
    </source>
</evidence>
<comment type="caution">
    <text evidence="11">The sequence shown here is derived from an EMBL/GenBank/DDBJ whole genome shotgun (WGS) entry which is preliminary data.</text>
</comment>
<dbReference type="InterPro" id="IPR011870">
    <property type="entry name" value="LysX_arch"/>
</dbReference>
<dbReference type="GO" id="GO:0043774">
    <property type="term" value="F:coenzyme F420-2 alpha-glutamyl ligase activity"/>
    <property type="evidence" value="ECO:0007669"/>
    <property type="project" value="TreeGrafter"/>
</dbReference>
<dbReference type="Gene3D" id="3.40.50.20">
    <property type="match status" value="1"/>
</dbReference>
<proteinExistence type="inferred from homology"/>
<evidence type="ECO:0000256" key="3">
    <source>
        <dbReference type="ARBA" id="ARBA00022598"/>
    </source>
</evidence>
<dbReference type="InterPro" id="IPR016185">
    <property type="entry name" value="PreATP-grasp_dom_sf"/>
</dbReference>
<dbReference type="InterPro" id="IPR011761">
    <property type="entry name" value="ATP-grasp"/>
</dbReference>
<dbReference type="PROSITE" id="PS50975">
    <property type="entry name" value="ATP_GRASP"/>
    <property type="match status" value="1"/>
</dbReference>
<evidence type="ECO:0000256" key="1">
    <source>
        <dbReference type="ARBA" id="ARBA00001946"/>
    </source>
</evidence>
<dbReference type="NCBIfam" id="TIGR00768">
    <property type="entry name" value="rimK_fam"/>
    <property type="match status" value="1"/>
</dbReference>
<dbReference type="SUPFAM" id="SSF52440">
    <property type="entry name" value="PreATP-grasp domain"/>
    <property type="match status" value="1"/>
</dbReference>
<comment type="similarity">
    <text evidence="2">Belongs to the RimK family. LysX subfamily.</text>
</comment>
<dbReference type="FunFam" id="3.30.1490.20:FF:000025">
    <property type="entry name" value="Alpha-aminoadipate--LysW ligase LysX protein"/>
    <property type="match status" value="1"/>
</dbReference>
<dbReference type="GO" id="GO:0005737">
    <property type="term" value="C:cytoplasm"/>
    <property type="evidence" value="ECO:0007669"/>
    <property type="project" value="TreeGrafter"/>
</dbReference>
<dbReference type="PANTHER" id="PTHR21621">
    <property type="entry name" value="RIBOSOMAL PROTEIN S6 MODIFICATION PROTEIN"/>
    <property type="match status" value="1"/>
</dbReference>
<keyword evidence="5" id="KW-0479">Metal-binding</keyword>
<dbReference type="GO" id="GO:0005524">
    <property type="term" value="F:ATP binding"/>
    <property type="evidence" value="ECO:0007669"/>
    <property type="project" value="UniProtKB-KW"/>
</dbReference>
<dbReference type="InterPro" id="IPR054562">
    <property type="entry name" value="LysX/ArgX_preATP_grasp"/>
</dbReference>
<evidence type="ECO:0000259" key="10">
    <source>
        <dbReference type="PROSITE" id="PS50975"/>
    </source>
</evidence>
<dbReference type="SUPFAM" id="SSF56059">
    <property type="entry name" value="Glutathione synthetase ATP-binding domain-like"/>
    <property type="match status" value="1"/>
</dbReference>
<gene>
    <name evidence="11" type="ORF">B1B_11422</name>
</gene>
<dbReference type="NCBIfam" id="TIGR02144">
    <property type="entry name" value="LysX_arch"/>
    <property type="match status" value="1"/>
</dbReference>